<accession>A0A336LU14</accession>
<evidence type="ECO:0000256" key="2">
    <source>
        <dbReference type="SAM" id="SignalP"/>
    </source>
</evidence>
<evidence type="ECO:0000256" key="1">
    <source>
        <dbReference type="SAM" id="MobiDB-lite"/>
    </source>
</evidence>
<dbReference type="GO" id="GO:0030246">
    <property type="term" value="F:carbohydrate binding"/>
    <property type="evidence" value="ECO:0007669"/>
    <property type="project" value="InterPro"/>
</dbReference>
<evidence type="ECO:0000313" key="4">
    <source>
        <dbReference type="EMBL" id="SSX19827.1"/>
    </source>
</evidence>
<gene>
    <name evidence="4" type="primary">CSON015495</name>
</gene>
<dbReference type="VEuPathDB" id="VectorBase:CSON015495"/>
<dbReference type="Gene3D" id="2.60.40.2140">
    <property type="entry name" value="Beta-1,3-glucan-recognition protein, N-terminal domain"/>
    <property type="match status" value="1"/>
</dbReference>
<dbReference type="InterPro" id="IPR031756">
    <property type="entry name" value="BGBP_N"/>
</dbReference>
<dbReference type="InterPro" id="IPR043030">
    <property type="entry name" value="BGBP_N_sf"/>
</dbReference>
<keyword evidence="2" id="KW-0732">Signal</keyword>
<feature type="region of interest" description="Disordered" evidence="1">
    <location>
        <begin position="148"/>
        <end position="172"/>
    </location>
</feature>
<dbReference type="Pfam" id="PF15886">
    <property type="entry name" value="CBM39"/>
    <property type="match status" value="1"/>
</dbReference>
<reference evidence="4" key="1">
    <citation type="submission" date="2018-07" db="EMBL/GenBank/DDBJ databases">
        <authorList>
            <person name="Quirk P.G."/>
            <person name="Krulwich T.A."/>
        </authorList>
    </citation>
    <scope>NUCLEOTIDE SEQUENCE</scope>
</reference>
<feature type="compositionally biased region" description="Basic residues" evidence="1">
    <location>
        <begin position="162"/>
        <end position="172"/>
    </location>
</feature>
<feature type="chain" id="PRO_5016297537" evidence="2">
    <location>
        <begin position="26"/>
        <end position="172"/>
    </location>
</feature>
<proteinExistence type="predicted"/>
<name>A0A336LU14_CULSO</name>
<dbReference type="PROSITE" id="PS51969">
    <property type="entry name" value="CBM39"/>
    <property type="match status" value="1"/>
</dbReference>
<dbReference type="EMBL" id="UFQT01000098">
    <property type="protein sequence ID" value="SSX19827.1"/>
    <property type="molecule type" value="Genomic_DNA"/>
</dbReference>
<sequence>MKFHQNIIFLFLTIVLTSHISSTQGSSIRKGLGTESTTFQHPPIEIKVLQPKGFTVSIPAEAGISIFAFHGKLNKEFDGLEAGTWSQDRIKSKNGKFTYTNKITKLKIGDVLHFWTFTIHDGLGYRHDNGRFVVNSYDNTNRIRVSKPDDGKGDLVNGDFKGRKKDTKLKFR</sequence>
<dbReference type="AlphaFoldDB" id="A0A336LU14"/>
<protein>
    <submittedName>
        <fullName evidence="4">CSON015495 protein</fullName>
    </submittedName>
</protein>
<evidence type="ECO:0000259" key="3">
    <source>
        <dbReference type="PROSITE" id="PS51969"/>
    </source>
</evidence>
<feature type="domain" description="CBM39" evidence="3">
    <location>
        <begin position="39"/>
        <end position="139"/>
    </location>
</feature>
<feature type="signal peptide" evidence="2">
    <location>
        <begin position="1"/>
        <end position="25"/>
    </location>
</feature>
<organism evidence="4">
    <name type="scientific">Culicoides sonorensis</name>
    <name type="common">Biting midge</name>
    <dbReference type="NCBI Taxonomy" id="179676"/>
    <lineage>
        <taxon>Eukaryota</taxon>
        <taxon>Metazoa</taxon>
        <taxon>Ecdysozoa</taxon>
        <taxon>Arthropoda</taxon>
        <taxon>Hexapoda</taxon>
        <taxon>Insecta</taxon>
        <taxon>Pterygota</taxon>
        <taxon>Neoptera</taxon>
        <taxon>Endopterygota</taxon>
        <taxon>Diptera</taxon>
        <taxon>Nematocera</taxon>
        <taxon>Chironomoidea</taxon>
        <taxon>Ceratopogonidae</taxon>
        <taxon>Ceratopogoninae</taxon>
        <taxon>Culicoides</taxon>
        <taxon>Monoculicoides</taxon>
    </lineage>
</organism>